<reference evidence="1 2" key="1">
    <citation type="submission" date="2010-07" db="EMBL/GenBank/DDBJ databases">
        <title>The draft genome of Paenibacillus curdlanolyticus YK9.</title>
        <authorList>
            <consortium name="US DOE Joint Genome Institute (JGI-PGF)"/>
            <person name="Lucas S."/>
            <person name="Copeland A."/>
            <person name="Lapidus A."/>
            <person name="Cheng J.-F."/>
            <person name="Bruce D."/>
            <person name="Goodwin L."/>
            <person name="Pitluck S."/>
            <person name="Land M.L."/>
            <person name="Hauser L."/>
            <person name="Chang Y.-J."/>
            <person name="Jeffries C."/>
            <person name="Anderson I.J."/>
            <person name="Johnson E."/>
            <person name="Loganathan U."/>
            <person name="Mulhopadhyay B."/>
            <person name="Kyrpides N."/>
            <person name="Woyke T.J."/>
        </authorList>
    </citation>
    <scope>NUCLEOTIDE SEQUENCE [LARGE SCALE GENOMIC DNA]</scope>
    <source>
        <strain evidence="1 2">YK9</strain>
    </source>
</reference>
<dbReference type="OrthoDB" id="2650917at2"/>
<dbReference type="EMBL" id="AEDD01000008">
    <property type="protein sequence ID" value="EFM10178.1"/>
    <property type="molecule type" value="Genomic_DNA"/>
</dbReference>
<evidence type="ECO:0000313" key="1">
    <source>
        <dbReference type="EMBL" id="EFM10178.1"/>
    </source>
</evidence>
<protein>
    <submittedName>
        <fullName evidence="1">Uncharacterized protein</fullName>
    </submittedName>
</protein>
<gene>
    <name evidence="1" type="ORF">PaecuDRAFT_3137</name>
</gene>
<accession>E0IBU8</accession>
<sequence>MTNRYLTLLGPSRISDTYNDINLAFDGIQGDFDNHVANNSGAHGATSAATANRLMQRDAQGRAKVAAPNASDDIARKAEVDAAITAAAMDASSKMASVHADLDAHTGNADIHTSAVEKTKLAGIAAGAEVNQNAFSKIGVTGQPDIVAGSKTDTVSIKGGTGITVSTNATSKEVTITATGTSTPGAHAASHITGGSDVIPDAVSGGASGLFSGVDKAKLDGMASGPDSTTDVMIGDRTANPALVPTGLTGKLTQWLSWFTNRIKAITGMTNWWDDPPATLSSLNTNKAPLNSPALTGTPTTPTAAVGTSTTQIASAQLVKASVDAHVAAADPHTQYAPKASPSFTGVVSSQSTATLGSNAGDTVELRKEIGSVNGNVSGLITRIRRAIAGTGWVNADVDILRRTDSTDQQRISFRGDGGMSIVGTAGGTLDLENNHLHVKNGNIYVMGVEQARTKVNNGALEFWDGTQYKGAGGLKNVQRGYTNLTWSSGVVVGNITVSAVNLSKSFVNATFTAPGGSGSPTMTARMTSTTNLEIQVMQYASSAGNINIAWEVVEFF</sequence>
<dbReference type="AlphaFoldDB" id="E0IBU8"/>
<dbReference type="eggNOG" id="ENOG503385T">
    <property type="taxonomic scope" value="Bacteria"/>
</dbReference>
<evidence type="ECO:0000313" key="2">
    <source>
        <dbReference type="Proteomes" id="UP000005387"/>
    </source>
</evidence>
<organism evidence="1 2">
    <name type="scientific">Paenibacillus curdlanolyticus YK9</name>
    <dbReference type="NCBI Taxonomy" id="717606"/>
    <lineage>
        <taxon>Bacteria</taxon>
        <taxon>Bacillati</taxon>
        <taxon>Bacillota</taxon>
        <taxon>Bacilli</taxon>
        <taxon>Bacillales</taxon>
        <taxon>Paenibacillaceae</taxon>
        <taxon>Paenibacillus</taxon>
    </lineage>
</organism>
<dbReference type="RefSeq" id="WP_006039125.1">
    <property type="nucleotide sequence ID" value="NZ_AEDD01000008.1"/>
</dbReference>
<proteinExistence type="predicted"/>
<name>E0IBU8_9BACL</name>
<dbReference type="Proteomes" id="UP000005387">
    <property type="component" value="Unassembled WGS sequence"/>
</dbReference>
<keyword evidence="2" id="KW-1185">Reference proteome</keyword>
<dbReference type="STRING" id="717606.PaecuDRAFT_3137"/>